<organism evidence="2 3">
    <name type="scientific">Phytophthora cactorum</name>
    <dbReference type="NCBI Taxonomy" id="29920"/>
    <lineage>
        <taxon>Eukaryota</taxon>
        <taxon>Sar</taxon>
        <taxon>Stramenopiles</taxon>
        <taxon>Oomycota</taxon>
        <taxon>Peronosporomycetes</taxon>
        <taxon>Peronosporales</taxon>
        <taxon>Peronosporaceae</taxon>
        <taxon>Phytophthora</taxon>
    </lineage>
</organism>
<dbReference type="EMBL" id="RCMG01000739">
    <property type="protein sequence ID" value="KAG2849872.1"/>
    <property type="molecule type" value="Genomic_DNA"/>
</dbReference>
<name>A0A8T0YEU6_9STRA</name>
<proteinExistence type="predicted"/>
<comment type="caution">
    <text evidence="2">The sequence shown here is derived from an EMBL/GenBank/DDBJ whole genome shotgun (WGS) entry which is preliminary data.</text>
</comment>
<feature type="region of interest" description="Disordered" evidence="1">
    <location>
        <begin position="1"/>
        <end position="20"/>
    </location>
</feature>
<evidence type="ECO:0000313" key="3">
    <source>
        <dbReference type="Proteomes" id="UP000735874"/>
    </source>
</evidence>
<sequence>MFVRRGAPPGNLHPARHPEIPACVGGPQSFPPGITERDSVTTEVSAHTTQQPVIRIKSQKKRQRDAYHINILTDESVARRHIITGPADGNASELAESIDTMSATRRARNVQLRL</sequence>
<reference evidence="2" key="1">
    <citation type="submission" date="2018-10" db="EMBL/GenBank/DDBJ databases">
        <title>Effector identification in a new, highly contiguous assembly of the strawberry crown rot pathogen Phytophthora cactorum.</title>
        <authorList>
            <person name="Armitage A.D."/>
            <person name="Nellist C.F."/>
            <person name="Bates H."/>
            <person name="Vickerstaff R.J."/>
            <person name="Harrison R.J."/>
        </authorList>
    </citation>
    <scope>NUCLEOTIDE SEQUENCE</scope>
    <source>
        <strain evidence="2">15-7</strain>
    </source>
</reference>
<evidence type="ECO:0000313" key="2">
    <source>
        <dbReference type="EMBL" id="KAG2849872.1"/>
    </source>
</evidence>
<dbReference type="AlphaFoldDB" id="A0A8T0YEU6"/>
<accession>A0A8T0YEU6</accession>
<evidence type="ECO:0000256" key="1">
    <source>
        <dbReference type="SAM" id="MobiDB-lite"/>
    </source>
</evidence>
<protein>
    <submittedName>
        <fullName evidence="2">Uncharacterized protein</fullName>
    </submittedName>
</protein>
<gene>
    <name evidence="2" type="ORF">PC113_g17305</name>
</gene>
<dbReference type="Proteomes" id="UP000735874">
    <property type="component" value="Unassembled WGS sequence"/>
</dbReference>